<proteinExistence type="predicted"/>
<protein>
    <submittedName>
        <fullName evidence="1">Uncharacterized protein</fullName>
    </submittedName>
</protein>
<dbReference type="RefSeq" id="WP_154360910.1">
    <property type="nucleotide sequence ID" value="NZ_WKJL01000031.1"/>
</dbReference>
<keyword evidence="2" id="KW-1185">Reference proteome</keyword>
<evidence type="ECO:0000313" key="1">
    <source>
        <dbReference type="EMBL" id="MRW87670.1"/>
    </source>
</evidence>
<evidence type="ECO:0000313" key="2">
    <source>
        <dbReference type="Proteomes" id="UP000439986"/>
    </source>
</evidence>
<dbReference type="EMBL" id="WKJL01000031">
    <property type="protein sequence ID" value="MRW87670.1"/>
    <property type="molecule type" value="Genomic_DNA"/>
</dbReference>
<accession>A0A844DG61</accession>
<name>A0A844DG61_9BURK</name>
<dbReference type="Proteomes" id="UP000439986">
    <property type="component" value="Unassembled WGS sequence"/>
</dbReference>
<organism evidence="1 2">
    <name type="scientific">Duganella aquatilis</name>
    <dbReference type="NCBI Taxonomy" id="2666082"/>
    <lineage>
        <taxon>Bacteria</taxon>
        <taxon>Pseudomonadati</taxon>
        <taxon>Pseudomonadota</taxon>
        <taxon>Betaproteobacteria</taxon>
        <taxon>Burkholderiales</taxon>
        <taxon>Oxalobacteraceae</taxon>
        <taxon>Telluria group</taxon>
        <taxon>Duganella</taxon>
    </lineage>
</organism>
<gene>
    <name evidence="1" type="ORF">GJ698_26720</name>
</gene>
<comment type="caution">
    <text evidence="1">The sequence shown here is derived from an EMBL/GenBank/DDBJ whole genome shotgun (WGS) entry which is preliminary data.</text>
</comment>
<reference evidence="1 2" key="1">
    <citation type="submission" date="2019-11" db="EMBL/GenBank/DDBJ databases">
        <title>Novel species isolated from a subtropical stream in China.</title>
        <authorList>
            <person name="Lu H."/>
        </authorList>
    </citation>
    <scope>NUCLEOTIDE SEQUENCE [LARGE SCALE GENOMIC DNA]</scope>
    <source>
        <strain evidence="1 2">FT26W</strain>
    </source>
</reference>
<sequence length="277" mass="30547">MNEFTENYISAGYSGYFLKPKVEKLAEIWFEITDDVLGSLQKWEKLGFIKLDLKSDNVGEIAAERSEFAKFAATVGASLVIYKPWPSLPEPVYLAPKSAAARNLAQFEPKTGILKLVMPRLSRLPSTQIGPIAYNTVRLQEGITQDLPALVAHWQEKGFVLLGTSDVVVKNNNMEAFDRLHISAIAVGASLMFSQITPAKARSIRRKASGHIDMDAVLSDMPSKVSPKGNSVIQAAFLAPMSFQAQDLAELEEQTTVIYVRSNSEQEDIYRFGSTSA</sequence>
<dbReference type="AlphaFoldDB" id="A0A844DG61"/>